<reference evidence="1" key="1">
    <citation type="submission" date="2019-08" db="EMBL/GenBank/DDBJ databases">
        <title>Identification of single stranded DNA viruses in chicken tracheal swab swabs.</title>
        <authorList>
            <person name="Chrzastek K."/>
            <person name="Kapczynski D."/>
            <person name="Kulkarni A."/>
            <person name="Chappell L."/>
            <person name="Schmidlin K."/>
            <person name="Varsani A."/>
        </authorList>
    </citation>
    <scope>NUCLEOTIDE SEQUENCE</scope>
    <source>
        <strain evidence="1">Mg6_757</strain>
    </source>
</reference>
<sequence>MQRQLDYFWRTIPSKEKRYQRDLHTVAYWGVDLDTAHETYTTVSNALFMSSPGGSFTQEGPYRILFRQLHLSLNVAFSQAQPNCNPLPYWGYYRFNLFKAEKKAPASVKTAVWVYSNSIGQGVDIDQPAIDLPWIEVGADEYLAFQIQLYREPLTIPEGWRSRWLVGAWMDTYTQY</sequence>
<evidence type="ECO:0000313" key="1">
    <source>
        <dbReference type="EMBL" id="QIR82168.1"/>
    </source>
</evidence>
<dbReference type="AlphaFoldDB" id="A0A6G9W1P5"/>
<organism evidence="1">
    <name type="scientific">unidentified</name>
    <dbReference type="NCBI Taxonomy" id="32644"/>
    <lineage>
        <taxon>unclassified sequences</taxon>
    </lineage>
</organism>
<proteinExistence type="predicted"/>
<name>A0A6G9W1P5_9ZZZZ</name>
<dbReference type="EMBL" id="MN379568">
    <property type="protein sequence ID" value="QIR82168.1"/>
    <property type="molecule type" value="Genomic_DNA"/>
</dbReference>
<protein>
    <submittedName>
        <fullName evidence="1">Uncharacterized protein</fullName>
    </submittedName>
</protein>
<accession>A0A6G9W1P5</accession>